<dbReference type="InterPro" id="IPR051906">
    <property type="entry name" value="TolC-like"/>
</dbReference>
<dbReference type="PANTHER" id="PTHR30026">
    <property type="entry name" value="OUTER MEMBRANE PROTEIN TOLC"/>
    <property type="match status" value="1"/>
</dbReference>
<feature type="transmembrane region" description="Helical" evidence="9">
    <location>
        <begin position="44"/>
        <end position="63"/>
    </location>
</feature>
<evidence type="ECO:0000256" key="6">
    <source>
        <dbReference type="ARBA" id="ARBA00023136"/>
    </source>
</evidence>
<evidence type="ECO:0000256" key="9">
    <source>
        <dbReference type="SAM" id="Phobius"/>
    </source>
</evidence>
<dbReference type="Gene3D" id="1.20.1600.10">
    <property type="entry name" value="Outer membrane efflux proteins (OEP)"/>
    <property type="match status" value="1"/>
</dbReference>
<dbReference type="InterPro" id="IPR010130">
    <property type="entry name" value="T1SS_OMP_TolC"/>
</dbReference>
<comment type="caution">
    <text evidence="10">The sequence shown here is derived from an EMBL/GenBank/DDBJ whole genome shotgun (WGS) entry which is preliminary data.</text>
</comment>
<dbReference type="EMBL" id="JBHSLW010000066">
    <property type="protein sequence ID" value="MFC5423187.1"/>
    <property type="molecule type" value="Genomic_DNA"/>
</dbReference>
<dbReference type="InterPro" id="IPR003423">
    <property type="entry name" value="OMP_efflux"/>
</dbReference>
<comment type="subcellular location">
    <subcellularLocation>
        <location evidence="1">Cell outer membrane</location>
    </subcellularLocation>
</comment>
<keyword evidence="11" id="KW-1185">Reference proteome</keyword>
<evidence type="ECO:0000256" key="8">
    <source>
        <dbReference type="SAM" id="Coils"/>
    </source>
</evidence>
<evidence type="ECO:0000256" key="3">
    <source>
        <dbReference type="ARBA" id="ARBA00022448"/>
    </source>
</evidence>
<name>A0ABW0IZV6_9HYPH</name>
<organism evidence="10 11">
    <name type="scientific">Bosea eneae</name>
    <dbReference type="NCBI Taxonomy" id="151454"/>
    <lineage>
        <taxon>Bacteria</taxon>
        <taxon>Pseudomonadati</taxon>
        <taxon>Pseudomonadota</taxon>
        <taxon>Alphaproteobacteria</taxon>
        <taxon>Hyphomicrobiales</taxon>
        <taxon>Boseaceae</taxon>
        <taxon>Bosea</taxon>
    </lineage>
</organism>
<keyword evidence="9" id="KW-1133">Transmembrane helix</keyword>
<dbReference type="Proteomes" id="UP001596053">
    <property type="component" value="Unassembled WGS sequence"/>
</dbReference>
<evidence type="ECO:0000313" key="10">
    <source>
        <dbReference type="EMBL" id="MFC5423187.1"/>
    </source>
</evidence>
<proteinExistence type="inferred from homology"/>
<keyword evidence="3" id="KW-0813">Transport</keyword>
<evidence type="ECO:0000256" key="7">
    <source>
        <dbReference type="ARBA" id="ARBA00023237"/>
    </source>
</evidence>
<accession>A0ABW0IZV6</accession>
<protein>
    <submittedName>
        <fullName evidence="10">TolC family outer membrane protein</fullName>
    </submittedName>
</protein>
<gene>
    <name evidence="10" type="ORF">ACFPOB_26935</name>
</gene>
<evidence type="ECO:0000313" key="11">
    <source>
        <dbReference type="Proteomes" id="UP001596053"/>
    </source>
</evidence>
<feature type="coiled-coil region" evidence="8">
    <location>
        <begin position="394"/>
        <end position="452"/>
    </location>
</feature>
<dbReference type="SUPFAM" id="SSF56954">
    <property type="entry name" value="Outer membrane efflux proteins (OEP)"/>
    <property type="match status" value="1"/>
</dbReference>
<keyword evidence="5 9" id="KW-0812">Transmembrane</keyword>
<sequence length="501" mass="53951">MAHAVPSLGISFERVTAPCPWGSNRRNSTPCQGRDRHARRTIELLLTGVLASVAVAFGVYGAAAETLPGALARAYGANPQLNAERASLRAVDENVPRALSGYRPRISAEADAGVAAMRSSTPGGMEGASGQSGSLFPRGAGITLNQTLFDGFRTRNNVRTAESQVFGAREALRNTEQNLLFDAVSAYMNVLRDTAILDLQRNNVELLNEQLSQTRERYEAGQVTRTDVSQAEARLAGSRSQVSLAEANLRASIARYRQVIGVDPKTLAPGPPADRWLPRSLPAAVQVALAEHPAIKASLHGVDAAELEVKVVEGELYPSLGLSAGLSRRSDVETRGDARTAATAVVRLTVPIYEGGEVYARTRQAKETAGQRRIEVEVTRDQVRAAVLSAWGQLEATKAQITAAQTQIQASEIALTGVREEARVGQRTTLEVLNAQQELLNARVNLVTAQRDRVVASYSVLSAVGRLSARVLALRAPSYDAKRHFDQVKDLWIGLRTPDGR</sequence>
<evidence type="ECO:0000256" key="4">
    <source>
        <dbReference type="ARBA" id="ARBA00022452"/>
    </source>
</evidence>
<keyword evidence="4" id="KW-1134">Transmembrane beta strand</keyword>
<evidence type="ECO:0000256" key="5">
    <source>
        <dbReference type="ARBA" id="ARBA00022692"/>
    </source>
</evidence>
<dbReference type="RefSeq" id="WP_082734970.1">
    <property type="nucleotide sequence ID" value="NZ_JBHSLW010000066.1"/>
</dbReference>
<comment type="similarity">
    <text evidence="2">Belongs to the outer membrane factor (OMF) (TC 1.B.17) family.</text>
</comment>
<dbReference type="Pfam" id="PF02321">
    <property type="entry name" value="OEP"/>
    <property type="match status" value="2"/>
</dbReference>
<evidence type="ECO:0000256" key="2">
    <source>
        <dbReference type="ARBA" id="ARBA00007613"/>
    </source>
</evidence>
<keyword evidence="6 9" id="KW-0472">Membrane</keyword>
<dbReference type="NCBIfam" id="TIGR01844">
    <property type="entry name" value="type_I_sec_TolC"/>
    <property type="match status" value="1"/>
</dbReference>
<keyword evidence="8" id="KW-0175">Coiled coil</keyword>
<keyword evidence="7" id="KW-0998">Cell outer membrane</keyword>
<dbReference type="PANTHER" id="PTHR30026:SF22">
    <property type="entry name" value="OUTER MEMBRANE EFFLUX PROTEIN"/>
    <property type="match status" value="1"/>
</dbReference>
<reference evidence="11" key="1">
    <citation type="journal article" date="2019" name="Int. J. Syst. Evol. Microbiol.">
        <title>The Global Catalogue of Microorganisms (GCM) 10K type strain sequencing project: providing services to taxonomists for standard genome sequencing and annotation.</title>
        <authorList>
            <consortium name="The Broad Institute Genomics Platform"/>
            <consortium name="The Broad Institute Genome Sequencing Center for Infectious Disease"/>
            <person name="Wu L."/>
            <person name="Ma J."/>
        </authorList>
    </citation>
    <scope>NUCLEOTIDE SEQUENCE [LARGE SCALE GENOMIC DNA]</scope>
    <source>
        <strain evidence="11">NCAIM B.01391</strain>
    </source>
</reference>
<evidence type="ECO:0000256" key="1">
    <source>
        <dbReference type="ARBA" id="ARBA00004442"/>
    </source>
</evidence>